<keyword evidence="2" id="KW-1185">Reference proteome</keyword>
<comment type="caution">
    <text evidence="1">The sequence shown here is derived from an EMBL/GenBank/DDBJ whole genome shotgun (WGS) entry which is preliminary data.</text>
</comment>
<reference evidence="1 2" key="1">
    <citation type="journal article" date="2021" name="Commun. Biol.">
        <title>Genomic insights into the host specific adaptation of the Pneumocystis genus.</title>
        <authorList>
            <person name="Cisse O.H."/>
            <person name="Ma L."/>
            <person name="Dekker J.P."/>
            <person name="Khil P.P."/>
            <person name="Youn J.-H."/>
            <person name="Brenchley J.M."/>
            <person name="Blair R."/>
            <person name="Pahar B."/>
            <person name="Chabe M."/>
            <person name="Van Rompay K.K.A."/>
            <person name="Keesler R."/>
            <person name="Sukura A."/>
            <person name="Hirsch V."/>
            <person name="Kutty G."/>
            <person name="Liu Y."/>
            <person name="Peng L."/>
            <person name="Chen J."/>
            <person name="Song J."/>
            <person name="Weissenbacher-Lang C."/>
            <person name="Xu J."/>
            <person name="Upham N.S."/>
            <person name="Stajich J.E."/>
            <person name="Cuomo C.A."/>
            <person name="Cushion M.T."/>
            <person name="Kovacs J.A."/>
        </authorList>
    </citation>
    <scope>NUCLEOTIDE SEQUENCE [LARGE SCALE GENOMIC DNA]</scope>
    <source>
        <strain evidence="1 2">RABM</strain>
    </source>
</reference>
<dbReference type="Proteomes" id="UP000768646">
    <property type="component" value="Unassembled WGS sequence"/>
</dbReference>
<name>A0ACB7CAS7_9ASCO</name>
<protein>
    <submittedName>
        <fullName evidence="1">Uncharacterized protein</fullName>
    </submittedName>
</protein>
<gene>
    <name evidence="1" type="ORF">PORY_002343</name>
</gene>
<sequence length="178" mass="21094">MNLNKIIKIDTFITNSKKQFYFQRNYIKCLLKNVYIPFCFEKNNVILKKVENKYSYLKVLNSIFFSRQKGTGTLKCEYGMTPLYFITFTCKRCSSRTTHKMTKQAYHNGTVIIQCPNCKNRHLISDHLRIFSDKSITIEDIMREKGENIYMSSKSFVDNQAIEFMNNDIQLFLTQPKK</sequence>
<proteinExistence type="predicted"/>
<organism evidence="1 2">
    <name type="scientific">Pneumocystis oryctolagi</name>
    <dbReference type="NCBI Taxonomy" id="42067"/>
    <lineage>
        <taxon>Eukaryota</taxon>
        <taxon>Fungi</taxon>
        <taxon>Dikarya</taxon>
        <taxon>Ascomycota</taxon>
        <taxon>Taphrinomycotina</taxon>
        <taxon>Pneumocystomycetes</taxon>
        <taxon>Pneumocystaceae</taxon>
        <taxon>Pneumocystis</taxon>
    </lineage>
</organism>
<evidence type="ECO:0000313" key="2">
    <source>
        <dbReference type="Proteomes" id="UP000768646"/>
    </source>
</evidence>
<evidence type="ECO:0000313" key="1">
    <source>
        <dbReference type="EMBL" id="KAG4304162.1"/>
    </source>
</evidence>
<dbReference type="EMBL" id="JABTEG010000010">
    <property type="protein sequence ID" value="KAG4304162.1"/>
    <property type="molecule type" value="Genomic_DNA"/>
</dbReference>
<accession>A0ACB7CAS7</accession>